<reference evidence="2" key="1">
    <citation type="journal article" date="2020" name="Stud. Mycol.">
        <title>101 Dothideomycetes genomes: a test case for predicting lifestyles and emergence of pathogens.</title>
        <authorList>
            <person name="Haridas S."/>
            <person name="Albert R."/>
            <person name="Binder M."/>
            <person name="Bloem J."/>
            <person name="Labutti K."/>
            <person name="Salamov A."/>
            <person name="Andreopoulos B."/>
            <person name="Baker S."/>
            <person name="Barry K."/>
            <person name="Bills G."/>
            <person name="Bluhm B."/>
            <person name="Cannon C."/>
            <person name="Castanera R."/>
            <person name="Culley D."/>
            <person name="Daum C."/>
            <person name="Ezra D."/>
            <person name="Gonzalez J."/>
            <person name="Henrissat B."/>
            <person name="Kuo A."/>
            <person name="Liang C."/>
            <person name="Lipzen A."/>
            <person name="Lutzoni F."/>
            <person name="Magnuson J."/>
            <person name="Mondo S."/>
            <person name="Nolan M."/>
            <person name="Ohm R."/>
            <person name="Pangilinan J."/>
            <person name="Park H.-J."/>
            <person name="Ramirez L."/>
            <person name="Alfaro M."/>
            <person name="Sun H."/>
            <person name="Tritt A."/>
            <person name="Yoshinaga Y."/>
            <person name="Zwiers L.-H."/>
            <person name="Turgeon B."/>
            <person name="Goodwin S."/>
            <person name="Spatafora J."/>
            <person name="Crous P."/>
            <person name="Grigoriev I."/>
        </authorList>
    </citation>
    <scope>NUCLEOTIDE SEQUENCE</scope>
    <source>
        <strain evidence="2">CBS 122368</strain>
    </source>
</reference>
<keyword evidence="1" id="KW-1133">Transmembrane helix</keyword>
<evidence type="ECO:0000256" key="1">
    <source>
        <dbReference type="SAM" id="Phobius"/>
    </source>
</evidence>
<dbReference type="Proteomes" id="UP000800094">
    <property type="component" value="Unassembled WGS sequence"/>
</dbReference>
<accession>A0A6A6HXY5</accession>
<evidence type="ECO:0000313" key="2">
    <source>
        <dbReference type="EMBL" id="KAF2242230.1"/>
    </source>
</evidence>
<gene>
    <name evidence="2" type="ORF">BU26DRAFT_157248</name>
</gene>
<dbReference type="AlphaFoldDB" id="A0A6A6HXY5"/>
<evidence type="ECO:0000313" key="3">
    <source>
        <dbReference type="Proteomes" id="UP000800094"/>
    </source>
</evidence>
<sequence length="131" mass="14673">MAHIHTDCRRHFGATLLPSGMKYRPRQPHAFTYIRRFWEVLSIVCTIFPQRSNLVPGGAEKFLVSAPLWRCFSLLFSSHPMNHILSSIPFAATTFVSSRALYASTFSFSLLAILLFSCPRSLTPRAGGLGL</sequence>
<name>A0A6A6HXY5_9PLEO</name>
<proteinExistence type="predicted"/>
<keyword evidence="3" id="KW-1185">Reference proteome</keyword>
<dbReference type="RefSeq" id="XP_033677234.1">
    <property type="nucleotide sequence ID" value="XM_033820074.1"/>
</dbReference>
<feature type="transmembrane region" description="Helical" evidence="1">
    <location>
        <begin position="100"/>
        <end position="118"/>
    </location>
</feature>
<keyword evidence="1" id="KW-0472">Membrane</keyword>
<dbReference type="EMBL" id="ML987208">
    <property type="protein sequence ID" value="KAF2242230.1"/>
    <property type="molecule type" value="Genomic_DNA"/>
</dbReference>
<keyword evidence="1" id="KW-0812">Transmembrane</keyword>
<protein>
    <submittedName>
        <fullName evidence="2">Uncharacterized protein</fullName>
    </submittedName>
</protein>
<dbReference type="GeneID" id="54573404"/>
<organism evidence="2 3">
    <name type="scientific">Trematosphaeria pertusa</name>
    <dbReference type="NCBI Taxonomy" id="390896"/>
    <lineage>
        <taxon>Eukaryota</taxon>
        <taxon>Fungi</taxon>
        <taxon>Dikarya</taxon>
        <taxon>Ascomycota</taxon>
        <taxon>Pezizomycotina</taxon>
        <taxon>Dothideomycetes</taxon>
        <taxon>Pleosporomycetidae</taxon>
        <taxon>Pleosporales</taxon>
        <taxon>Massarineae</taxon>
        <taxon>Trematosphaeriaceae</taxon>
        <taxon>Trematosphaeria</taxon>
    </lineage>
</organism>